<name>A0A836KY49_9TRYP</name>
<reference evidence="2 3" key="1">
    <citation type="submission" date="2021-02" db="EMBL/GenBank/DDBJ databases">
        <title>Porcisia hertigi Genome sequencing and assembly.</title>
        <authorList>
            <person name="Almutairi H."/>
            <person name="Gatherer D."/>
        </authorList>
    </citation>
    <scope>NUCLEOTIDE SEQUENCE [LARGE SCALE GENOMIC DNA]</scope>
    <source>
        <strain evidence="2 3">C119</strain>
    </source>
</reference>
<protein>
    <submittedName>
        <fullName evidence="2">Uncharacterized protein</fullName>
    </submittedName>
</protein>
<feature type="compositionally biased region" description="Low complexity" evidence="1">
    <location>
        <begin position="655"/>
        <end position="669"/>
    </location>
</feature>
<feature type="region of interest" description="Disordered" evidence="1">
    <location>
        <begin position="420"/>
        <end position="456"/>
    </location>
</feature>
<feature type="region of interest" description="Disordered" evidence="1">
    <location>
        <begin position="117"/>
        <end position="180"/>
    </location>
</feature>
<keyword evidence="3" id="KW-1185">Reference proteome</keyword>
<dbReference type="AlphaFoldDB" id="A0A836KY49"/>
<dbReference type="RefSeq" id="XP_067752415.1">
    <property type="nucleotide sequence ID" value="XM_067896258.1"/>
</dbReference>
<feature type="region of interest" description="Disordered" evidence="1">
    <location>
        <begin position="647"/>
        <end position="673"/>
    </location>
</feature>
<comment type="caution">
    <text evidence="2">The sequence shown here is derived from an EMBL/GenBank/DDBJ whole genome shotgun (WGS) entry which is preliminary data.</text>
</comment>
<feature type="compositionally biased region" description="Low complexity" evidence="1">
    <location>
        <begin position="278"/>
        <end position="297"/>
    </location>
</feature>
<dbReference type="Proteomes" id="UP000674318">
    <property type="component" value="Unassembled WGS sequence"/>
</dbReference>
<dbReference type="GeneID" id="94286335"/>
<sequence length="710" mass="74340">MPSSPLIRPLSPLQTHCAPSLPEAYSLAGVVIQPFSAALLETPVDASNQGSSFAPNWQQGGHAASLPQVNAGNAPLVAMPSPALPPLLTHALAPTFHSMVGDALSVEMLRESYAAQLQNGDQQRPAPGGFRSSPDGTSAPSRPRLSSDAGAMERPSASDASHFGPPRRAQPPNSARFSHNHPYLSTEAVRVSAAPQRTADAPAPTAGTSSLLRSAATTALEAAWPSYGAALLLKGLSRERVKQRGRCYSHLSAQGKLQGTSSLPSSTQHGCRRGEAVSRTSSLSSGDGASTASGSDGVDPSKRSAALLSTASAICHNNAATRDGNGQLDTFAITASRASVKAGKSVVAGLPASSDSRLSKARVVSALASVPLCPARSEVPRRTQTGVSQTGSCILHYAGGSVGGKEYAVREEEENTFFDASYGLSREASQTTQPDTLARPQRQSAPKKKGKAPKGPVLATTLFDGVAGAPWTASSASLSAQSCPSRHVYPALEECRRLLDEIRIVSPLLRRCLTPPRPLESPSAGDCGDTTAFNLTHTASSGGCVASRDVPEVAQRKALSSSSPSSTAAAVVRPKRVTLSPRPEARRLYSWDKATAADDLSYMHGSFQQSSERFATSVARQLKRLQRVGTRLYGGAPDTSAYRTEVDLPTERRLSSASSLPMTPSSGSAGRYLNNDVCSRKVNTVDDSPCGRLLQLLRETEAAMPFLSES</sequence>
<accession>A0A836KY49</accession>
<dbReference type="KEGG" id="phet:94286335"/>
<dbReference type="OrthoDB" id="267605at2759"/>
<evidence type="ECO:0000313" key="2">
    <source>
        <dbReference type="EMBL" id="KAG5490087.1"/>
    </source>
</evidence>
<gene>
    <name evidence="2" type="ORF">JKF63_00206</name>
</gene>
<feature type="compositionally biased region" description="Polar residues" evidence="1">
    <location>
        <begin position="255"/>
        <end position="269"/>
    </location>
</feature>
<proteinExistence type="predicted"/>
<evidence type="ECO:0000313" key="3">
    <source>
        <dbReference type="Proteomes" id="UP000674318"/>
    </source>
</evidence>
<evidence type="ECO:0000256" key="1">
    <source>
        <dbReference type="SAM" id="MobiDB-lite"/>
    </source>
</evidence>
<feature type="region of interest" description="Disordered" evidence="1">
    <location>
        <begin position="255"/>
        <end position="302"/>
    </location>
</feature>
<organism evidence="2 3">
    <name type="scientific">Porcisia hertigi</name>
    <dbReference type="NCBI Taxonomy" id="2761500"/>
    <lineage>
        <taxon>Eukaryota</taxon>
        <taxon>Discoba</taxon>
        <taxon>Euglenozoa</taxon>
        <taxon>Kinetoplastea</taxon>
        <taxon>Metakinetoplastina</taxon>
        <taxon>Trypanosomatida</taxon>
        <taxon>Trypanosomatidae</taxon>
        <taxon>Leishmaniinae</taxon>
        <taxon>Porcisia</taxon>
    </lineage>
</organism>
<dbReference type="EMBL" id="JAFJZO010000036">
    <property type="protein sequence ID" value="KAG5490087.1"/>
    <property type="molecule type" value="Genomic_DNA"/>
</dbReference>